<reference evidence="2 3" key="1">
    <citation type="submission" date="2019-06" db="EMBL/GenBank/DDBJ databases">
        <title>Genomic Encyclopedia of Type Strains, Phase IV (KMG-V): Genome sequencing to study the core and pangenomes of soil and plant-associated prokaryotes.</title>
        <authorList>
            <person name="Whitman W."/>
        </authorList>
    </citation>
    <scope>NUCLEOTIDE SEQUENCE [LARGE SCALE GENOMIC DNA]</scope>
    <source>
        <strain evidence="2 3">BR 11622</strain>
    </source>
</reference>
<comment type="caution">
    <text evidence="2">The sequence shown here is derived from an EMBL/GenBank/DDBJ whole genome shotgun (WGS) entry which is preliminary data.</text>
</comment>
<dbReference type="RefSeq" id="WP_145730551.1">
    <property type="nucleotide sequence ID" value="NZ_VITR01000004.1"/>
</dbReference>
<keyword evidence="2" id="KW-0808">Transferase</keyword>
<dbReference type="InterPro" id="IPR041698">
    <property type="entry name" value="Methyltransf_25"/>
</dbReference>
<protein>
    <submittedName>
        <fullName evidence="2">Methyltransferase family protein</fullName>
    </submittedName>
</protein>
<keyword evidence="2" id="KW-0489">Methyltransferase</keyword>
<keyword evidence="3" id="KW-1185">Reference proteome</keyword>
<dbReference type="GO" id="GO:0010420">
    <property type="term" value="F:polyprenyldihydroxybenzoate methyltransferase activity"/>
    <property type="evidence" value="ECO:0007669"/>
    <property type="project" value="TreeGrafter"/>
</dbReference>
<evidence type="ECO:0000259" key="1">
    <source>
        <dbReference type="Pfam" id="PF13649"/>
    </source>
</evidence>
<dbReference type="SUPFAM" id="SSF53335">
    <property type="entry name" value="S-adenosyl-L-methionine-dependent methyltransferases"/>
    <property type="match status" value="1"/>
</dbReference>
<dbReference type="CDD" id="cd02440">
    <property type="entry name" value="AdoMet_MTases"/>
    <property type="match status" value="1"/>
</dbReference>
<dbReference type="AlphaFoldDB" id="A0A560HBB5"/>
<organism evidence="2 3">
    <name type="scientific">Nitrospirillum amazonense</name>
    <dbReference type="NCBI Taxonomy" id="28077"/>
    <lineage>
        <taxon>Bacteria</taxon>
        <taxon>Pseudomonadati</taxon>
        <taxon>Pseudomonadota</taxon>
        <taxon>Alphaproteobacteria</taxon>
        <taxon>Rhodospirillales</taxon>
        <taxon>Azospirillaceae</taxon>
        <taxon>Nitrospirillum</taxon>
    </lineage>
</organism>
<dbReference type="PANTHER" id="PTHR43464:SF23">
    <property type="entry name" value="JUVENILE HORMONE ACID O-METHYLTRANSFERASE"/>
    <property type="match status" value="1"/>
</dbReference>
<dbReference type="GO" id="GO:0032259">
    <property type="term" value="P:methylation"/>
    <property type="evidence" value="ECO:0007669"/>
    <property type="project" value="UniProtKB-KW"/>
</dbReference>
<proteinExistence type="predicted"/>
<dbReference type="Gene3D" id="3.40.50.150">
    <property type="entry name" value="Vaccinia Virus protein VP39"/>
    <property type="match status" value="1"/>
</dbReference>
<dbReference type="EMBL" id="VITR01000004">
    <property type="protein sequence ID" value="TWB43643.1"/>
    <property type="molecule type" value="Genomic_DNA"/>
</dbReference>
<dbReference type="InterPro" id="IPR029063">
    <property type="entry name" value="SAM-dependent_MTases_sf"/>
</dbReference>
<sequence length="242" mass="26794">MTLLAETPELWDVVFKMPVERLRFIEAQAQKAGPAVLDVGCATGMTCRALREAGMAPIGVDINARFIDTARTKDPAGEYHVGDMRTFQLSRASDLLICLGTTFSYNLTNRQVAQTLRNFHDHLRPGGRLVVDVVNAIAFTGAQPFRRLSRHTFNREGEEAVATIRHGLDLRAQTMTEQVTWRRKGHAVRKDPAESLRLLFPQELAFHLEVAGFADIALLDGWGGDAQGFSGRRLIALATRPG</sequence>
<feature type="domain" description="Methyltransferase" evidence="1">
    <location>
        <begin position="36"/>
        <end position="127"/>
    </location>
</feature>
<dbReference type="PANTHER" id="PTHR43464">
    <property type="entry name" value="METHYLTRANSFERASE"/>
    <property type="match status" value="1"/>
</dbReference>
<dbReference type="Pfam" id="PF13649">
    <property type="entry name" value="Methyltransf_25"/>
    <property type="match status" value="1"/>
</dbReference>
<dbReference type="Gene3D" id="2.20.130.10">
    <property type="entry name" value="CAC2371-like domains"/>
    <property type="match status" value="1"/>
</dbReference>
<gene>
    <name evidence="2" type="ORF">FBZ90_10426</name>
</gene>
<name>A0A560HBB5_9PROT</name>
<accession>A0A560HBB5</accession>
<dbReference type="OrthoDB" id="9804312at2"/>
<dbReference type="Proteomes" id="UP000315751">
    <property type="component" value="Unassembled WGS sequence"/>
</dbReference>
<evidence type="ECO:0000313" key="2">
    <source>
        <dbReference type="EMBL" id="TWB43643.1"/>
    </source>
</evidence>
<evidence type="ECO:0000313" key="3">
    <source>
        <dbReference type="Proteomes" id="UP000315751"/>
    </source>
</evidence>